<accession>A0ABQ9Z935</accession>
<keyword evidence="2" id="KW-1185">Reference proteome</keyword>
<evidence type="ECO:0000313" key="1">
    <source>
        <dbReference type="EMBL" id="KAK4009363.1"/>
    </source>
</evidence>
<comment type="caution">
    <text evidence="1">The sequence shown here is derived from an EMBL/GenBank/DDBJ whole genome shotgun (WGS) entry which is preliminary data.</text>
</comment>
<name>A0ABQ9Z935_9CRUS</name>
<protein>
    <submittedName>
        <fullName evidence="1">Uncharacterized protein</fullName>
    </submittedName>
</protein>
<dbReference type="EMBL" id="JAOYFB010000003">
    <property type="protein sequence ID" value="KAK4009363.1"/>
    <property type="molecule type" value="Genomic_DNA"/>
</dbReference>
<sequence>MATSPSTRAAYHISTHLPRTRFFSHAITINVIKFGLATGTPTTIRYVKGETKATETENPKATTNSTLGLHFINFPGKPPHPPPKRLQLPVMGYLEVPPACKARMGNWTGQDKATAIQRVKRAALGYLRWLPTIATVSTRVPNNLEFRPKIT</sequence>
<evidence type="ECO:0000313" key="2">
    <source>
        <dbReference type="Proteomes" id="UP001234178"/>
    </source>
</evidence>
<proteinExistence type="predicted"/>
<reference evidence="1 2" key="1">
    <citation type="journal article" date="2023" name="Nucleic Acids Res.">
        <title>The hologenome of Daphnia magna reveals possible DNA methylation and microbiome-mediated evolution of the host genome.</title>
        <authorList>
            <person name="Chaturvedi A."/>
            <person name="Li X."/>
            <person name="Dhandapani V."/>
            <person name="Marshall H."/>
            <person name="Kissane S."/>
            <person name="Cuenca-Cambronero M."/>
            <person name="Asole G."/>
            <person name="Calvet F."/>
            <person name="Ruiz-Romero M."/>
            <person name="Marangio P."/>
            <person name="Guigo R."/>
            <person name="Rago D."/>
            <person name="Mirbahai L."/>
            <person name="Eastwood N."/>
            <person name="Colbourne J.K."/>
            <person name="Zhou J."/>
            <person name="Mallon E."/>
            <person name="Orsini L."/>
        </authorList>
    </citation>
    <scope>NUCLEOTIDE SEQUENCE [LARGE SCALE GENOMIC DNA]</scope>
    <source>
        <strain evidence="1">LRV0_1</strain>
    </source>
</reference>
<organism evidence="1 2">
    <name type="scientific">Daphnia magna</name>
    <dbReference type="NCBI Taxonomy" id="35525"/>
    <lineage>
        <taxon>Eukaryota</taxon>
        <taxon>Metazoa</taxon>
        <taxon>Ecdysozoa</taxon>
        <taxon>Arthropoda</taxon>
        <taxon>Crustacea</taxon>
        <taxon>Branchiopoda</taxon>
        <taxon>Diplostraca</taxon>
        <taxon>Cladocera</taxon>
        <taxon>Anomopoda</taxon>
        <taxon>Daphniidae</taxon>
        <taxon>Daphnia</taxon>
    </lineage>
</organism>
<gene>
    <name evidence="1" type="ORF">OUZ56_018480</name>
</gene>
<dbReference type="Proteomes" id="UP001234178">
    <property type="component" value="Unassembled WGS sequence"/>
</dbReference>